<dbReference type="Proteomes" id="UP000030655">
    <property type="component" value="Unassembled WGS sequence"/>
</dbReference>
<keyword evidence="2" id="KW-1185">Reference proteome</keyword>
<proteinExistence type="predicted"/>
<sequence>MILFFHLVLCRHDDFNLEISNFLLFKLICNRGNMFQPHEEENLEDFKRYLIKWGGYCRKIKEILEKEEEKIQSKDFLIKKLPSDNFTYEFLMGNIKSYLNYLIVENKELYFTEEEISMLKNKSSNLFDLFRTLVDKSMMGYSYGMLLLCLGMVIETNNSQYISLLNIEKIVIDYYKIKESKFLAKVRIKLNENIH</sequence>
<dbReference type="EMBL" id="KK365479">
    <property type="protein sequence ID" value="KCZ78999.1"/>
    <property type="molecule type" value="Genomic_DNA"/>
</dbReference>
<dbReference type="HOGENOM" id="CLU_1395976_0_0_1"/>
<dbReference type="VEuPathDB" id="MicrosporidiaDB:H312_03619"/>
<name>A0A059EW75_9MICR</name>
<gene>
    <name evidence="1" type="ORF">H312_03619</name>
</gene>
<evidence type="ECO:0000313" key="1">
    <source>
        <dbReference type="EMBL" id="KCZ78999.1"/>
    </source>
</evidence>
<evidence type="ECO:0000313" key="2">
    <source>
        <dbReference type="Proteomes" id="UP000030655"/>
    </source>
</evidence>
<protein>
    <submittedName>
        <fullName evidence="1">Uncharacterized protein</fullName>
    </submittedName>
</protein>
<dbReference type="OrthoDB" id="10297740at2759"/>
<organism evidence="1 2">
    <name type="scientific">Anncaliia algerae PRA339</name>
    <dbReference type="NCBI Taxonomy" id="1288291"/>
    <lineage>
        <taxon>Eukaryota</taxon>
        <taxon>Fungi</taxon>
        <taxon>Fungi incertae sedis</taxon>
        <taxon>Microsporidia</taxon>
        <taxon>Tubulinosematoidea</taxon>
        <taxon>Tubulinosematidae</taxon>
        <taxon>Anncaliia</taxon>
    </lineage>
</organism>
<accession>A0A059EW75</accession>
<reference evidence="2" key="1">
    <citation type="submission" date="2013-02" db="EMBL/GenBank/DDBJ databases">
        <authorList>
            <consortium name="The Broad Institute Genome Sequencing Platform"/>
            <person name="Cuomo C."/>
            <person name="Becnel J."/>
            <person name="Sanscrainte N."/>
            <person name="Walker B."/>
            <person name="Young S.K."/>
            <person name="Zeng Q."/>
            <person name="Gargeya S."/>
            <person name="Fitzgerald M."/>
            <person name="Haas B."/>
            <person name="Abouelleil A."/>
            <person name="Alvarado L."/>
            <person name="Arachchi H.M."/>
            <person name="Berlin A.M."/>
            <person name="Chapman S.B."/>
            <person name="Dewar J."/>
            <person name="Goldberg J."/>
            <person name="Griggs A."/>
            <person name="Gujja S."/>
            <person name="Hansen M."/>
            <person name="Howarth C."/>
            <person name="Imamovic A."/>
            <person name="Larimer J."/>
            <person name="McCowan C."/>
            <person name="Murphy C."/>
            <person name="Neiman D."/>
            <person name="Pearson M."/>
            <person name="Priest M."/>
            <person name="Roberts A."/>
            <person name="Saif S."/>
            <person name="Shea T."/>
            <person name="Sisk P."/>
            <person name="Sykes S."/>
            <person name="Wortman J."/>
            <person name="Nusbaum C."/>
            <person name="Birren B."/>
        </authorList>
    </citation>
    <scope>NUCLEOTIDE SEQUENCE [LARGE SCALE GENOMIC DNA]</scope>
    <source>
        <strain evidence="2">PRA339</strain>
    </source>
</reference>
<dbReference type="AlphaFoldDB" id="A0A059EW75"/>
<reference evidence="1 2" key="2">
    <citation type="submission" date="2014-03" db="EMBL/GenBank/DDBJ databases">
        <title>The Genome Sequence of Anncaliia algerae insect isolate PRA339.</title>
        <authorList>
            <consortium name="The Broad Institute Genome Sequencing Platform"/>
            <consortium name="The Broad Institute Genome Sequencing Center for Infectious Disease"/>
            <person name="Cuomo C."/>
            <person name="Becnel J."/>
            <person name="Sanscrainte N."/>
            <person name="Walker B."/>
            <person name="Young S.K."/>
            <person name="Zeng Q."/>
            <person name="Gargeya S."/>
            <person name="Fitzgerald M."/>
            <person name="Haas B."/>
            <person name="Abouelleil A."/>
            <person name="Alvarado L."/>
            <person name="Arachchi H.M."/>
            <person name="Berlin A.M."/>
            <person name="Chapman S.B."/>
            <person name="Dewar J."/>
            <person name="Goldberg J."/>
            <person name="Griggs A."/>
            <person name="Gujja S."/>
            <person name="Hansen M."/>
            <person name="Howarth C."/>
            <person name="Imamovic A."/>
            <person name="Larimer J."/>
            <person name="McCowan C."/>
            <person name="Murphy C."/>
            <person name="Neiman D."/>
            <person name="Pearson M."/>
            <person name="Priest M."/>
            <person name="Roberts A."/>
            <person name="Saif S."/>
            <person name="Shea T."/>
            <person name="Sisk P."/>
            <person name="Sykes S."/>
            <person name="Wortman J."/>
            <person name="Nusbaum C."/>
            <person name="Birren B."/>
        </authorList>
    </citation>
    <scope>NUCLEOTIDE SEQUENCE [LARGE SCALE GENOMIC DNA]</scope>
    <source>
        <strain evidence="1 2">PRA339</strain>
    </source>
</reference>